<feature type="domain" description="Alpha-macroglobulin receptor-binding" evidence="1">
    <location>
        <begin position="4"/>
        <end position="33"/>
    </location>
</feature>
<name>D2HS45_AILME</name>
<dbReference type="GO" id="GO:0005576">
    <property type="term" value="C:extracellular region"/>
    <property type="evidence" value="ECO:0007669"/>
    <property type="project" value="InterPro"/>
</dbReference>
<dbReference type="InterPro" id="IPR009048">
    <property type="entry name" value="A-macroglobulin_rcpt-bd"/>
</dbReference>
<evidence type="ECO:0000259" key="1">
    <source>
        <dbReference type="Pfam" id="PF07677"/>
    </source>
</evidence>
<feature type="non-terminal residue" evidence="2">
    <location>
        <position position="1"/>
    </location>
</feature>
<proteinExistence type="predicted"/>
<sequence length="33" mass="3811">FGTANHFTFSVEQTNLVSNIQPAPVMVYDYYEK</sequence>
<gene>
    <name evidence="2" type="ORF">PANDA_014867</name>
</gene>
<dbReference type="InParanoid" id="D2HS45"/>
<reference evidence="2" key="1">
    <citation type="journal article" date="2010" name="Nature">
        <title>The sequence and de novo assembly of the giant panda genome.</title>
        <authorList>
            <person name="Li R."/>
            <person name="Fan W."/>
            <person name="Tian G."/>
            <person name="Zhu H."/>
            <person name="He L."/>
            <person name="Cai J."/>
            <person name="Huang Q."/>
            <person name="Cai Q."/>
            <person name="Li B."/>
            <person name="Bai Y."/>
            <person name="Zhang Z."/>
            <person name="Zhang Y."/>
            <person name="Wang W."/>
            <person name="Li J."/>
            <person name="Wei F."/>
            <person name="Li H."/>
            <person name="Jian M."/>
            <person name="Li J."/>
            <person name="Zhang Z."/>
            <person name="Nielsen R."/>
            <person name="Li D."/>
            <person name="Gu W."/>
            <person name="Yang Z."/>
            <person name="Xuan Z."/>
            <person name="Ryder O.A."/>
            <person name="Leung F.C."/>
            <person name="Zhou Y."/>
            <person name="Cao J."/>
            <person name="Sun X."/>
            <person name="Fu Y."/>
            <person name="Fang X."/>
            <person name="Guo X."/>
            <person name="Wang B."/>
            <person name="Hou R."/>
            <person name="Shen F."/>
            <person name="Mu B."/>
            <person name="Ni P."/>
            <person name="Lin R."/>
            <person name="Qian W."/>
            <person name="Wang G."/>
            <person name="Yu C."/>
            <person name="Nie W."/>
            <person name="Wang J."/>
            <person name="Wu Z."/>
            <person name="Liang H."/>
            <person name="Min J."/>
            <person name="Wu Q."/>
            <person name="Cheng S."/>
            <person name="Ruan J."/>
            <person name="Wang M."/>
            <person name="Shi Z."/>
            <person name="Wen M."/>
            <person name="Liu B."/>
            <person name="Ren X."/>
            <person name="Zheng H."/>
            <person name="Dong D."/>
            <person name="Cook K."/>
            <person name="Shan G."/>
            <person name="Zhang H."/>
            <person name="Kosiol C."/>
            <person name="Xie X."/>
            <person name="Lu Z."/>
            <person name="Zheng H."/>
            <person name="Li Y."/>
            <person name="Steiner C.C."/>
            <person name="Lam T.T."/>
            <person name="Lin S."/>
            <person name="Zhang Q."/>
            <person name="Li G."/>
            <person name="Tian J."/>
            <person name="Gong T."/>
            <person name="Liu H."/>
            <person name="Zhang D."/>
            <person name="Fang L."/>
            <person name="Ye C."/>
            <person name="Zhang J."/>
            <person name="Hu W."/>
            <person name="Xu A."/>
            <person name="Ren Y."/>
            <person name="Zhang G."/>
            <person name="Bruford M.W."/>
            <person name="Li Q."/>
            <person name="Ma L."/>
            <person name="Guo Y."/>
            <person name="An N."/>
            <person name="Hu Y."/>
            <person name="Zheng Y."/>
            <person name="Shi Y."/>
            <person name="Li Z."/>
            <person name="Liu Q."/>
            <person name="Chen Y."/>
            <person name="Zhao J."/>
            <person name="Qu N."/>
            <person name="Zhao S."/>
            <person name="Tian F."/>
            <person name="Wang X."/>
            <person name="Wang H."/>
            <person name="Xu L."/>
            <person name="Liu X."/>
            <person name="Vinar T."/>
            <person name="Wang Y."/>
            <person name="Lam T.W."/>
            <person name="Yiu S.M."/>
            <person name="Liu S."/>
            <person name="Zhang H."/>
            <person name="Li D."/>
            <person name="Huang Y."/>
            <person name="Wang X."/>
            <person name="Yang G."/>
            <person name="Jiang Z."/>
            <person name="Wang J."/>
            <person name="Qin N."/>
            <person name="Li L."/>
            <person name="Li J."/>
            <person name="Bolund L."/>
            <person name="Kristiansen K."/>
            <person name="Wong G.K."/>
            <person name="Olson M."/>
            <person name="Zhang X."/>
            <person name="Li S."/>
            <person name="Yang H."/>
            <person name="Wang J."/>
            <person name="Wang J."/>
        </authorList>
    </citation>
    <scope>NUCLEOTIDE SEQUENCE [LARGE SCALE GENOMIC DNA]</scope>
</reference>
<dbReference type="SUPFAM" id="SSF49410">
    <property type="entry name" value="Alpha-macroglobulin receptor domain"/>
    <property type="match status" value="1"/>
</dbReference>
<dbReference type="EMBL" id="GL193263">
    <property type="protein sequence ID" value="EFB16894.1"/>
    <property type="molecule type" value="Genomic_DNA"/>
</dbReference>
<evidence type="ECO:0000313" key="2">
    <source>
        <dbReference type="EMBL" id="EFB16894.1"/>
    </source>
</evidence>
<dbReference type="HOGENOM" id="CLU_001634_0_1_1"/>
<feature type="non-terminal residue" evidence="2">
    <location>
        <position position="33"/>
    </location>
</feature>
<accession>D2HS45</accession>
<protein>
    <recommendedName>
        <fullName evidence="1">Alpha-macroglobulin receptor-binding domain-containing protein</fullName>
    </recommendedName>
</protein>
<organism evidence="2">
    <name type="scientific">Ailuropoda melanoleuca</name>
    <name type="common">Giant panda</name>
    <dbReference type="NCBI Taxonomy" id="9646"/>
    <lineage>
        <taxon>Eukaryota</taxon>
        <taxon>Metazoa</taxon>
        <taxon>Chordata</taxon>
        <taxon>Craniata</taxon>
        <taxon>Vertebrata</taxon>
        <taxon>Euteleostomi</taxon>
        <taxon>Mammalia</taxon>
        <taxon>Eutheria</taxon>
        <taxon>Laurasiatheria</taxon>
        <taxon>Carnivora</taxon>
        <taxon>Caniformia</taxon>
        <taxon>Ursidae</taxon>
        <taxon>Ailuropoda</taxon>
    </lineage>
</organism>
<dbReference type="Pfam" id="PF07677">
    <property type="entry name" value="A2M_recep"/>
    <property type="match status" value="1"/>
</dbReference>
<dbReference type="InterPro" id="IPR036595">
    <property type="entry name" value="A-macroglobulin_rcpt-bd_sf"/>
</dbReference>
<dbReference type="AlphaFoldDB" id="D2HS45"/>
<dbReference type="Gene3D" id="2.60.40.690">
    <property type="entry name" value="Alpha-macroglobulin, receptor-binding domain"/>
    <property type="match status" value="1"/>
</dbReference>